<dbReference type="PRINTS" id="PR01436">
    <property type="entry name" value="NADHDHGNASE2"/>
</dbReference>
<accession>Q6UKG1</accession>
<dbReference type="EMBL" id="AY368231">
    <property type="protein sequence ID" value="AAR13389.1"/>
    <property type="molecule type" value="Genomic_DNA"/>
</dbReference>
<name>Q6UKG1_9BILA</name>
<geneLocation type="mitochondrion" evidence="19"/>
<evidence type="ECO:0000256" key="2">
    <source>
        <dbReference type="ARBA" id="ARBA00007012"/>
    </source>
</evidence>
<evidence type="ECO:0000256" key="10">
    <source>
        <dbReference type="ARBA" id="ARBA00022982"/>
    </source>
</evidence>
<keyword evidence="13 17" id="KW-0830">Ubiquinone</keyword>
<evidence type="ECO:0000256" key="17">
    <source>
        <dbReference type="RuleBase" id="RU003403"/>
    </source>
</evidence>
<feature type="domain" description="NADH:quinone oxidoreductase/Mrp antiporter transmembrane" evidence="18">
    <location>
        <begin position="24"/>
        <end position="289"/>
    </location>
</feature>
<feature type="transmembrane region" description="Helical" evidence="17">
    <location>
        <begin position="243"/>
        <end position="261"/>
    </location>
</feature>
<evidence type="ECO:0000259" key="18">
    <source>
        <dbReference type="Pfam" id="PF00361"/>
    </source>
</evidence>
<keyword evidence="11 17" id="KW-1133">Transmembrane helix</keyword>
<proteinExistence type="inferred from homology"/>
<keyword evidence="10 17" id="KW-0249">Electron transport</keyword>
<organism evidence="19">
    <name type="scientific">Phoronis psammophila</name>
    <dbReference type="NCBI Taxonomy" id="67897"/>
    <lineage>
        <taxon>Eukaryota</taxon>
        <taxon>Metazoa</taxon>
        <taxon>Spiralia</taxon>
        <taxon>Lophotrochozoa</taxon>
        <taxon>Phoronida</taxon>
        <taxon>Phoronidae</taxon>
        <taxon>Phoronis</taxon>
    </lineage>
</organism>
<feature type="transmembrane region" description="Helical" evidence="17">
    <location>
        <begin position="29"/>
        <end position="48"/>
    </location>
</feature>
<feature type="transmembrane region" description="Helical" evidence="17">
    <location>
        <begin position="273"/>
        <end position="298"/>
    </location>
</feature>
<evidence type="ECO:0000256" key="12">
    <source>
        <dbReference type="ARBA" id="ARBA00023027"/>
    </source>
</evidence>
<evidence type="ECO:0000256" key="6">
    <source>
        <dbReference type="ARBA" id="ARBA00022660"/>
    </source>
</evidence>
<dbReference type="GO" id="GO:0006120">
    <property type="term" value="P:mitochondrial electron transport, NADH to ubiquinone"/>
    <property type="evidence" value="ECO:0007669"/>
    <property type="project" value="InterPro"/>
</dbReference>
<evidence type="ECO:0000256" key="1">
    <source>
        <dbReference type="ARBA" id="ARBA00004448"/>
    </source>
</evidence>
<comment type="function">
    <text evidence="17">Core subunit of the mitochondrial membrane respiratory chain NADH dehydrogenase (Complex I) which catalyzes electron transfer from NADH through the respiratory chain, using ubiquinone as an electron acceptor. Essential for the catalytic activity and assembly of complex I.</text>
</comment>
<dbReference type="InterPro" id="IPR001750">
    <property type="entry name" value="ND/Mrp_TM"/>
</dbReference>
<evidence type="ECO:0000256" key="11">
    <source>
        <dbReference type="ARBA" id="ARBA00022989"/>
    </source>
</evidence>
<evidence type="ECO:0000256" key="4">
    <source>
        <dbReference type="ARBA" id="ARBA00021008"/>
    </source>
</evidence>
<keyword evidence="7 17" id="KW-0812">Transmembrane</keyword>
<comment type="similarity">
    <text evidence="2 17">Belongs to the complex I subunit 2 family.</text>
</comment>
<feature type="transmembrane region" description="Helical" evidence="17">
    <location>
        <begin position="202"/>
        <end position="222"/>
    </location>
</feature>
<keyword evidence="15 17" id="KW-0472">Membrane</keyword>
<keyword evidence="9 17" id="KW-1278">Translocase</keyword>
<dbReference type="InterPro" id="IPR003917">
    <property type="entry name" value="NADH_UbQ_OxRdtase_chain2"/>
</dbReference>
<sequence>MNFLPIMSTFFFLLCFSIFFSLSSSHWLGVWLGLELNMLSFIVLMMSSENLSASESSIKYFLLQALGSGLFFTGCIFSYLFNGLWGVGLILNKESLLIMCGLGIKLGSAPFHFWVPSVMNALSWSNSLLLSSFQKIIPLMFLINLYSYSASLVVILMGALGALVGGAGGLNQTQIRSLLGYSSISHVGWVVSISLISLYFSVFYFMIYLVSVLVVFIFLIKLDINSMKAFQVSVSETVLNKGIFFLALLSLAGLPPLLGFFPKMVGMMLMVEGNFLLLVLFLILGSVMSLFYYLNLFFSSYIISTMESKQCNVFMIPSNTSLSSSLTILLFTGLLLLNMFFM</sequence>
<protein>
    <recommendedName>
        <fullName evidence="4 17">NADH-ubiquinone oxidoreductase chain 2</fullName>
        <ecNumber evidence="3 17">7.1.1.2</ecNumber>
    </recommendedName>
</protein>
<evidence type="ECO:0000256" key="9">
    <source>
        <dbReference type="ARBA" id="ARBA00022967"/>
    </source>
</evidence>
<evidence type="ECO:0000256" key="7">
    <source>
        <dbReference type="ARBA" id="ARBA00022692"/>
    </source>
</evidence>
<dbReference type="GO" id="GO:0005743">
    <property type="term" value="C:mitochondrial inner membrane"/>
    <property type="evidence" value="ECO:0007669"/>
    <property type="project" value="UniProtKB-SubCell"/>
</dbReference>
<feature type="transmembrane region" description="Helical" evidence="17">
    <location>
        <begin position="96"/>
        <end position="116"/>
    </location>
</feature>
<evidence type="ECO:0000256" key="13">
    <source>
        <dbReference type="ARBA" id="ARBA00023075"/>
    </source>
</evidence>
<feature type="transmembrane region" description="Helical" evidence="17">
    <location>
        <begin position="319"/>
        <end position="341"/>
    </location>
</feature>
<dbReference type="GO" id="GO:0008137">
    <property type="term" value="F:NADH dehydrogenase (ubiquinone) activity"/>
    <property type="evidence" value="ECO:0007669"/>
    <property type="project" value="UniProtKB-EC"/>
</dbReference>
<dbReference type="PANTHER" id="PTHR46552">
    <property type="entry name" value="NADH-UBIQUINONE OXIDOREDUCTASE CHAIN 2"/>
    <property type="match status" value="1"/>
</dbReference>
<feature type="transmembrane region" description="Helical" evidence="17">
    <location>
        <begin position="6"/>
        <end position="22"/>
    </location>
</feature>
<keyword evidence="8 17" id="KW-0999">Mitochondrion inner membrane</keyword>
<keyword evidence="14 17" id="KW-0496">Mitochondrion</keyword>
<dbReference type="EC" id="7.1.1.2" evidence="3 17"/>
<evidence type="ECO:0000313" key="19">
    <source>
        <dbReference type="EMBL" id="AAR13389.1"/>
    </source>
</evidence>
<dbReference type="Pfam" id="PF00361">
    <property type="entry name" value="Proton_antipo_M"/>
    <property type="match status" value="1"/>
</dbReference>
<evidence type="ECO:0000256" key="5">
    <source>
        <dbReference type="ARBA" id="ARBA00022448"/>
    </source>
</evidence>
<feature type="transmembrane region" description="Helical" evidence="17">
    <location>
        <begin position="60"/>
        <end position="84"/>
    </location>
</feature>
<feature type="transmembrane region" description="Helical" evidence="17">
    <location>
        <begin position="136"/>
        <end position="166"/>
    </location>
</feature>
<feature type="transmembrane region" description="Helical" evidence="17">
    <location>
        <begin position="178"/>
        <end position="196"/>
    </location>
</feature>
<evidence type="ECO:0000256" key="3">
    <source>
        <dbReference type="ARBA" id="ARBA00012944"/>
    </source>
</evidence>
<comment type="catalytic activity">
    <reaction evidence="16 17">
        <text>a ubiquinone + NADH + 5 H(+)(in) = a ubiquinol + NAD(+) + 4 H(+)(out)</text>
        <dbReference type="Rhea" id="RHEA:29091"/>
        <dbReference type="Rhea" id="RHEA-COMP:9565"/>
        <dbReference type="Rhea" id="RHEA-COMP:9566"/>
        <dbReference type="ChEBI" id="CHEBI:15378"/>
        <dbReference type="ChEBI" id="CHEBI:16389"/>
        <dbReference type="ChEBI" id="CHEBI:17976"/>
        <dbReference type="ChEBI" id="CHEBI:57540"/>
        <dbReference type="ChEBI" id="CHEBI:57945"/>
        <dbReference type="EC" id="7.1.1.2"/>
    </reaction>
</comment>
<dbReference type="AlphaFoldDB" id="Q6UKG1"/>
<evidence type="ECO:0000256" key="15">
    <source>
        <dbReference type="ARBA" id="ARBA00023136"/>
    </source>
</evidence>
<dbReference type="InterPro" id="IPR050175">
    <property type="entry name" value="Complex_I_Subunit_2"/>
</dbReference>
<keyword evidence="6 17" id="KW-0679">Respiratory chain</keyword>
<comment type="subcellular location">
    <subcellularLocation>
        <location evidence="1 17">Mitochondrion inner membrane</location>
        <topology evidence="1 17">Multi-pass membrane protein</topology>
    </subcellularLocation>
</comment>
<evidence type="ECO:0000256" key="14">
    <source>
        <dbReference type="ARBA" id="ARBA00023128"/>
    </source>
</evidence>
<evidence type="ECO:0000256" key="16">
    <source>
        <dbReference type="ARBA" id="ARBA00049551"/>
    </source>
</evidence>
<keyword evidence="5" id="KW-0813">Transport</keyword>
<keyword evidence="12 17" id="KW-0520">NAD</keyword>
<reference evidence="19" key="1">
    <citation type="journal article" date="2004" name="Mol. Biol. Evol.">
        <title>The mitochondrial genome of Phoronis architecta--comparisons demonstrate that phoronids are lophotrochozoan protostomes.</title>
        <authorList>
            <person name="Helfenbein K.G."/>
            <person name="Boore J.L."/>
        </authorList>
    </citation>
    <scope>NUCLEOTIDE SEQUENCE</scope>
</reference>
<dbReference type="PANTHER" id="PTHR46552:SF1">
    <property type="entry name" value="NADH-UBIQUINONE OXIDOREDUCTASE CHAIN 2"/>
    <property type="match status" value="1"/>
</dbReference>
<evidence type="ECO:0000256" key="8">
    <source>
        <dbReference type="ARBA" id="ARBA00022792"/>
    </source>
</evidence>